<sequence length="99" mass="11003">MTDKRTPITPTLGDRDVQLTEVLSQQQDQYEDCTPCRLMGSAAFTGLGFYTYYSGRKQLLERKHEIMRSGSRFGIAARKAGLVGMSTVLVGVGAWRLVN</sequence>
<name>A0ACC3N357_9PEZI</name>
<dbReference type="Proteomes" id="UP001281147">
    <property type="component" value="Unassembled WGS sequence"/>
</dbReference>
<accession>A0ACC3N357</accession>
<comment type="caution">
    <text evidence="1">The sequence shown here is derived from an EMBL/GenBank/DDBJ whole genome shotgun (WGS) entry which is preliminary data.</text>
</comment>
<keyword evidence="2" id="KW-1185">Reference proteome</keyword>
<gene>
    <name evidence="1" type="ORF">LTR37_011107</name>
</gene>
<proteinExistence type="predicted"/>
<protein>
    <submittedName>
        <fullName evidence="1">Uncharacterized protein</fullName>
    </submittedName>
</protein>
<dbReference type="EMBL" id="JAUTXU010000095">
    <property type="protein sequence ID" value="KAK3709128.1"/>
    <property type="molecule type" value="Genomic_DNA"/>
</dbReference>
<evidence type="ECO:0000313" key="1">
    <source>
        <dbReference type="EMBL" id="KAK3709128.1"/>
    </source>
</evidence>
<evidence type="ECO:0000313" key="2">
    <source>
        <dbReference type="Proteomes" id="UP001281147"/>
    </source>
</evidence>
<reference evidence="1" key="1">
    <citation type="submission" date="2023-07" db="EMBL/GenBank/DDBJ databases">
        <title>Black Yeasts Isolated from many extreme environments.</title>
        <authorList>
            <person name="Coleine C."/>
            <person name="Stajich J.E."/>
            <person name="Selbmann L."/>
        </authorList>
    </citation>
    <scope>NUCLEOTIDE SEQUENCE</scope>
    <source>
        <strain evidence="1">CCFEE 5714</strain>
    </source>
</reference>
<organism evidence="1 2">
    <name type="scientific">Vermiconidia calcicola</name>
    <dbReference type="NCBI Taxonomy" id="1690605"/>
    <lineage>
        <taxon>Eukaryota</taxon>
        <taxon>Fungi</taxon>
        <taxon>Dikarya</taxon>
        <taxon>Ascomycota</taxon>
        <taxon>Pezizomycotina</taxon>
        <taxon>Dothideomycetes</taxon>
        <taxon>Dothideomycetidae</taxon>
        <taxon>Mycosphaerellales</taxon>
        <taxon>Extremaceae</taxon>
        <taxon>Vermiconidia</taxon>
    </lineage>
</organism>